<dbReference type="STRING" id="1686286.GCA_900092335_01931"/>
<keyword evidence="3" id="KW-0804">Transcription</keyword>
<dbReference type="GO" id="GO:0000976">
    <property type="term" value="F:transcription cis-regulatory region binding"/>
    <property type="evidence" value="ECO:0007669"/>
    <property type="project" value="TreeGrafter"/>
</dbReference>
<reference evidence="6 7" key="1">
    <citation type="submission" date="2019-06" db="EMBL/GenBank/DDBJ databases">
        <title>Draft genome of C. phoceense Strain 272.</title>
        <authorList>
            <person name="Pacheco L.G.C."/>
            <person name="Barberis C.M."/>
            <person name="Almuzara M.N."/>
            <person name="Traglia G.M."/>
            <person name="Santos C.S."/>
            <person name="Rocha D.J.P.G."/>
            <person name="Aguiar E.R.G.R."/>
            <person name="Vay C.A."/>
        </authorList>
    </citation>
    <scope>NUCLEOTIDE SEQUENCE [LARGE SCALE GENOMIC DNA]</scope>
    <source>
        <strain evidence="6 7">272</strain>
    </source>
</reference>
<dbReference type="SUPFAM" id="SSF48498">
    <property type="entry name" value="Tetracyclin repressor-like, C-terminal domain"/>
    <property type="match status" value="1"/>
</dbReference>
<protein>
    <submittedName>
        <fullName evidence="6">TetR/AcrR family transcriptional regulator</fullName>
    </submittedName>
</protein>
<dbReference type="InterPro" id="IPR050109">
    <property type="entry name" value="HTH-type_TetR-like_transc_reg"/>
</dbReference>
<evidence type="ECO:0000256" key="2">
    <source>
        <dbReference type="ARBA" id="ARBA00023125"/>
    </source>
</evidence>
<keyword evidence="2 4" id="KW-0238">DNA-binding</keyword>
<dbReference type="Pfam" id="PF00440">
    <property type="entry name" value="TetR_N"/>
    <property type="match status" value="1"/>
</dbReference>
<dbReference type="GO" id="GO:0003700">
    <property type="term" value="F:DNA-binding transcription factor activity"/>
    <property type="evidence" value="ECO:0007669"/>
    <property type="project" value="TreeGrafter"/>
</dbReference>
<dbReference type="RefSeq" id="WP_141628964.1">
    <property type="nucleotide sequence ID" value="NZ_VHIR01000009.1"/>
</dbReference>
<dbReference type="PRINTS" id="PR00455">
    <property type="entry name" value="HTHTETR"/>
</dbReference>
<accession>A0A540R6P4</accession>
<evidence type="ECO:0000313" key="6">
    <source>
        <dbReference type="EMBL" id="TQE43386.1"/>
    </source>
</evidence>
<dbReference type="PROSITE" id="PS50977">
    <property type="entry name" value="HTH_TETR_2"/>
    <property type="match status" value="1"/>
</dbReference>
<dbReference type="Proteomes" id="UP000318080">
    <property type="component" value="Unassembled WGS sequence"/>
</dbReference>
<gene>
    <name evidence="6" type="ORF">EJK80_07515</name>
</gene>
<organism evidence="6 7">
    <name type="scientific">Corynebacterium phoceense</name>
    <dbReference type="NCBI Taxonomy" id="1686286"/>
    <lineage>
        <taxon>Bacteria</taxon>
        <taxon>Bacillati</taxon>
        <taxon>Actinomycetota</taxon>
        <taxon>Actinomycetes</taxon>
        <taxon>Mycobacteriales</taxon>
        <taxon>Corynebacteriaceae</taxon>
        <taxon>Corynebacterium</taxon>
    </lineage>
</organism>
<dbReference type="PANTHER" id="PTHR30055">
    <property type="entry name" value="HTH-TYPE TRANSCRIPTIONAL REGULATOR RUTR"/>
    <property type="match status" value="1"/>
</dbReference>
<feature type="domain" description="HTH tetR-type" evidence="5">
    <location>
        <begin position="6"/>
        <end position="65"/>
    </location>
</feature>
<dbReference type="InterPro" id="IPR009057">
    <property type="entry name" value="Homeodomain-like_sf"/>
</dbReference>
<evidence type="ECO:0000256" key="3">
    <source>
        <dbReference type="ARBA" id="ARBA00023163"/>
    </source>
</evidence>
<sequence length="192" mass="20711">MRADALRRRDALIDAAIELFRTQGPEVTLDRVAERAGVGIATLYRNFADKDALAIACTERMGLAFLERQQDINHQLEDADAAAAQALVHDYAQALLDIGAATLVPVFVPEQLSALDPTLLPELEKLIAGGDRFIARGQAAGAIGPGVTHLEFVTGLLALTRPRTVDLAEYQPDNEAQMVDLYLAGVRAGHQE</sequence>
<dbReference type="Gene3D" id="1.10.357.10">
    <property type="entry name" value="Tetracycline Repressor, domain 2"/>
    <property type="match status" value="1"/>
</dbReference>
<keyword evidence="1" id="KW-0805">Transcription regulation</keyword>
<dbReference type="InterPro" id="IPR036271">
    <property type="entry name" value="Tet_transcr_reg_TetR-rel_C_sf"/>
</dbReference>
<dbReference type="SUPFAM" id="SSF46689">
    <property type="entry name" value="Homeodomain-like"/>
    <property type="match status" value="1"/>
</dbReference>
<evidence type="ECO:0000259" key="5">
    <source>
        <dbReference type="PROSITE" id="PS50977"/>
    </source>
</evidence>
<evidence type="ECO:0000256" key="1">
    <source>
        <dbReference type="ARBA" id="ARBA00023015"/>
    </source>
</evidence>
<name>A0A540R6P4_9CORY</name>
<dbReference type="AlphaFoldDB" id="A0A540R6P4"/>
<dbReference type="EMBL" id="VHIR01000009">
    <property type="protein sequence ID" value="TQE43386.1"/>
    <property type="molecule type" value="Genomic_DNA"/>
</dbReference>
<evidence type="ECO:0000256" key="4">
    <source>
        <dbReference type="PROSITE-ProRule" id="PRU00335"/>
    </source>
</evidence>
<comment type="caution">
    <text evidence="6">The sequence shown here is derived from an EMBL/GenBank/DDBJ whole genome shotgun (WGS) entry which is preliminary data.</text>
</comment>
<dbReference type="PANTHER" id="PTHR30055:SF234">
    <property type="entry name" value="HTH-TYPE TRANSCRIPTIONAL REGULATOR BETI"/>
    <property type="match status" value="1"/>
</dbReference>
<feature type="DNA-binding region" description="H-T-H motif" evidence="4">
    <location>
        <begin position="28"/>
        <end position="47"/>
    </location>
</feature>
<dbReference type="InterPro" id="IPR001647">
    <property type="entry name" value="HTH_TetR"/>
</dbReference>
<evidence type="ECO:0000313" key="7">
    <source>
        <dbReference type="Proteomes" id="UP000318080"/>
    </source>
</evidence>
<proteinExistence type="predicted"/>
<keyword evidence="7" id="KW-1185">Reference proteome</keyword>